<keyword evidence="5" id="KW-1185">Reference proteome</keyword>
<gene>
    <name evidence="4" type="ORF">AYL99_02449</name>
</gene>
<feature type="coiled-coil region" evidence="3">
    <location>
        <begin position="12"/>
        <end position="46"/>
    </location>
</feature>
<dbReference type="RefSeq" id="XP_018696589.1">
    <property type="nucleotide sequence ID" value="XM_018833965.1"/>
</dbReference>
<dbReference type="AlphaFoldDB" id="A0A178ZU07"/>
<dbReference type="GO" id="GO:0006457">
    <property type="term" value="P:protein folding"/>
    <property type="evidence" value="ECO:0007669"/>
    <property type="project" value="InterPro"/>
</dbReference>
<protein>
    <submittedName>
        <fullName evidence="4">Prefoldin subunit 2</fullName>
    </submittedName>
</protein>
<dbReference type="GO" id="GO:0007021">
    <property type="term" value="P:tubulin complex assembly"/>
    <property type="evidence" value="ECO:0007669"/>
    <property type="project" value="EnsemblFungi"/>
</dbReference>
<dbReference type="STRING" id="1367422.A0A178ZU07"/>
<dbReference type="CDD" id="cd23163">
    <property type="entry name" value="Prefoldin_2"/>
    <property type="match status" value="1"/>
</dbReference>
<dbReference type="Pfam" id="PF01920">
    <property type="entry name" value="Prefoldin_2"/>
    <property type="match status" value="1"/>
</dbReference>
<dbReference type="PANTHER" id="PTHR13303">
    <property type="entry name" value="PREFOLDIN SUBUNIT 2"/>
    <property type="match status" value="1"/>
</dbReference>
<dbReference type="OrthoDB" id="29646at2759"/>
<keyword evidence="2" id="KW-0143">Chaperone</keyword>
<keyword evidence="3" id="KW-0175">Coiled coil</keyword>
<comment type="similarity">
    <text evidence="1">Belongs to the prefoldin subunit beta family.</text>
</comment>
<evidence type="ECO:0000256" key="1">
    <source>
        <dbReference type="ARBA" id="ARBA00008045"/>
    </source>
</evidence>
<dbReference type="InterPro" id="IPR027235">
    <property type="entry name" value="PFD2"/>
</dbReference>
<name>A0A178ZU07_9EURO</name>
<proteinExistence type="inferred from homology"/>
<dbReference type="InterPro" id="IPR009053">
    <property type="entry name" value="Prefoldin"/>
</dbReference>
<dbReference type="Proteomes" id="UP000078343">
    <property type="component" value="Unassembled WGS sequence"/>
</dbReference>
<dbReference type="GeneID" id="30006619"/>
<accession>A0A178ZU07</accession>
<evidence type="ECO:0000256" key="3">
    <source>
        <dbReference type="SAM" id="Coils"/>
    </source>
</evidence>
<dbReference type="FunFam" id="1.10.287.370:FF:000002">
    <property type="entry name" value="Prefoldin subunit 2"/>
    <property type="match status" value="1"/>
</dbReference>
<evidence type="ECO:0000313" key="5">
    <source>
        <dbReference type="Proteomes" id="UP000078343"/>
    </source>
</evidence>
<reference evidence="4 5" key="1">
    <citation type="submission" date="2016-04" db="EMBL/GenBank/DDBJ databases">
        <title>Draft genome of Fonsecaea erecta CBS 125763.</title>
        <authorList>
            <person name="Weiss V.A."/>
            <person name="Vicente V.A."/>
            <person name="Raittz R.T."/>
            <person name="Moreno L.F."/>
            <person name="De Souza E.M."/>
            <person name="Pedrosa F.O."/>
            <person name="Steffens M.B."/>
            <person name="Faoro H."/>
            <person name="Tadra-Sfeir M.Z."/>
            <person name="Najafzadeh M.J."/>
            <person name="Felipe M.S."/>
            <person name="Teixeira M."/>
            <person name="Sun J."/>
            <person name="Xi L."/>
            <person name="Gomes R."/>
            <person name="De Azevedo C.M."/>
            <person name="Salgado C.G."/>
            <person name="Da Silva M.B."/>
            <person name="Nascimento M.F."/>
            <person name="Queiroz-Telles F."/>
            <person name="Attili D.S."/>
            <person name="Gorbushina A."/>
        </authorList>
    </citation>
    <scope>NUCLEOTIDE SEQUENCE [LARGE SCALE GENOMIC DNA]</scope>
    <source>
        <strain evidence="4 5">CBS 125763</strain>
    </source>
</reference>
<dbReference type="SUPFAM" id="SSF46579">
    <property type="entry name" value="Prefoldin"/>
    <property type="match status" value="1"/>
</dbReference>
<dbReference type="GO" id="GO:0015631">
    <property type="term" value="F:tubulin binding"/>
    <property type="evidence" value="ECO:0007669"/>
    <property type="project" value="EnsemblFungi"/>
</dbReference>
<dbReference type="EMBL" id="LVYI01000002">
    <property type="protein sequence ID" value="OAP63222.1"/>
    <property type="molecule type" value="Genomic_DNA"/>
</dbReference>
<dbReference type="GO" id="GO:0016272">
    <property type="term" value="C:prefoldin complex"/>
    <property type="evidence" value="ECO:0007669"/>
    <property type="project" value="EnsemblFungi"/>
</dbReference>
<comment type="caution">
    <text evidence="4">The sequence shown here is derived from an EMBL/GenBank/DDBJ whole genome shotgun (WGS) entry which is preliminary data.</text>
</comment>
<sequence>MASGQETALRKQQDLQSQYTNYKNTLQSLAQKVGEIEQEIEEHKLVMETLQPLPQDRKCFRLINGVLVERTVKDVLPALKTNSDGLKQVLEELLKQYKSKQDEMDKWKASKKNNIQVVQNQ</sequence>
<evidence type="ECO:0000256" key="2">
    <source>
        <dbReference type="ARBA" id="ARBA00023186"/>
    </source>
</evidence>
<dbReference type="GO" id="GO:0005737">
    <property type="term" value="C:cytoplasm"/>
    <property type="evidence" value="ECO:0007669"/>
    <property type="project" value="EnsemblFungi"/>
</dbReference>
<organism evidence="4 5">
    <name type="scientific">Fonsecaea erecta</name>
    <dbReference type="NCBI Taxonomy" id="1367422"/>
    <lineage>
        <taxon>Eukaryota</taxon>
        <taxon>Fungi</taxon>
        <taxon>Dikarya</taxon>
        <taxon>Ascomycota</taxon>
        <taxon>Pezizomycotina</taxon>
        <taxon>Eurotiomycetes</taxon>
        <taxon>Chaetothyriomycetidae</taxon>
        <taxon>Chaetothyriales</taxon>
        <taxon>Herpotrichiellaceae</taxon>
        <taxon>Fonsecaea</taxon>
    </lineage>
</organism>
<evidence type="ECO:0000313" key="4">
    <source>
        <dbReference type="EMBL" id="OAP63222.1"/>
    </source>
</evidence>
<dbReference type="InterPro" id="IPR002777">
    <property type="entry name" value="PFD_beta-like"/>
</dbReference>
<dbReference type="Gene3D" id="1.10.287.370">
    <property type="match status" value="1"/>
</dbReference>
<dbReference type="GO" id="GO:0051082">
    <property type="term" value="F:unfolded protein binding"/>
    <property type="evidence" value="ECO:0007669"/>
    <property type="project" value="InterPro"/>
</dbReference>
<feature type="coiled-coil region" evidence="3">
    <location>
        <begin position="83"/>
        <end position="110"/>
    </location>
</feature>